<dbReference type="AlphaFoldDB" id="A0A919SB73"/>
<dbReference type="PANTHER" id="PTHR21666">
    <property type="entry name" value="PEPTIDASE-RELATED"/>
    <property type="match status" value="1"/>
</dbReference>
<feature type="domain" description="SH3b" evidence="2">
    <location>
        <begin position="40"/>
        <end position="112"/>
    </location>
</feature>
<evidence type="ECO:0000259" key="2">
    <source>
        <dbReference type="SMART" id="SM00287"/>
    </source>
</evidence>
<dbReference type="CDD" id="cd12797">
    <property type="entry name" value="M23_peptidase"/>
    <property type="match status" value="1"/>
</dbReference>
<keyword evidence="4" id="KW-1185">Reference proteome</keyword>
<dbReference type="Pfam" id="PF01551">
    <property type="entry name" value="Peptidase_M23"/>
    <property type="match status" value="1"/>
</dbReference>
<dbReference type="PANTHER" id="PTHR21666:SF270">
    <property type="entry name" value="MUREIN HYDROLASE ACTIVATOR ENVC"/>
    <property type="match status" value="1"/>
</dbReference>
<dbReference type="Gene3D" id="2.70.70.10">
    <property type="entry name" value="Glucose Permease (Domain IIA)"/>
    <property type="match status" value="1"/>
</dbReference>
<protein>
    <recommendedName>
        <fullName evidence="2">SH3b domain-containing protein</fullName>
    </recommendedName>
</protein>
<comment type="caution">
    <text evidence="3">The sequence shown here is derived from an EMBL/GenBank/DDBJ whole genome shotgun (WGS) entry which is preliminary data.</text>
</comment>
<evidence type="ECO:0000313" key="3">
    <source>
        <dbReference type="EMBL" id="GIM68427.1"/>
    </source>
</evidence>
<dbReference type="EMBL" id="BOQL01000025">
    <property type="protein sequence ID" value="GIM68427.1"/>
    <property type="molecule type" value="Genomic_DNA"/>
</dbReference>
<sequence>MKRRHQRTALALLAAVSTVGSSLTLSSGPAAASGTARIAGTGKVVTGGTPLNARSAPSAGSPRIGTISNGATVSIICRIAGQFISGTVTNTGYWDRLADNGYISDAYVQRGAFPIPKCPAPAAPISAAPLPPVSGTWMLPVAAGLISGFRTTARPAHDGIDLAATRGTPIRAVAAGTVIRMVCNVSRGSCDVDGSPALKGCGWYVEVQHEGNLVTRSCHMVRRPSVTVGQRVPRGAILGYVGTSGSSSGPHLHFEVHAGVPATRENAVEPIAFFRARGLSIR</sequence>
<accession>A0A919SB73</accession>
<dbReference type="InterPro" id="IPR050570">
    <property type="entry name" value="Cell_wall_metabolism_enzyme"/>
</dbReference>
<evidence type="ECO:0000313" key="4">
    <source>
        <dbReference type="Proteomes" id="UP000681340"/>
    </source>
</evidence>
<reference evidence="3" key="1">
    <citation type="submission" date="2021-03" db="EMBL/GenBank/DDBJ databases">
        <title>Whole genome shotgun sequence of Actinoplanes auranticolor NBRC 12245.</title>
        <authorList>
            <person name="Komaki H."/>
            <person name="Tamura T."/>
        </authorList>
    </citation>
    <scope>NUCLEOTIDE SEQUENCE</scope>
    <source>
        <strain evidence="3">NBRC 12245</strain>
    </source>
</reference>
<keyword evidence="1" id="KW-0732">Signal</keyword>
<evidence type="ECO:0000256" key="1">
    <source>
        <dbReference type="SAM" id="SignalP"/>
    </source>
</evidence>
<dbReference type="InterPro" id="IPR011055">
    <property type="entry name" value="Dup_hybrid_motif"/>
</dbReference>
<gene>
    <name evidence="3" type="ORF">Aau02nite_31660</name>
</gene>
<organism evidence="3 4">
    <name type="scientific">Actinoplanes auranticolor</name>
    <dbReference type="NCBI Taxonomy" id="47988"/>
    <lineage>
        <taxon>Bacteria</taxon>
        <taxon>Bacillati</taxon>
        <taxon>Actinomycetota</taxon>
        <taxon>Actinomycetes</taxon>
        <taxon>Micromonosporales</taxon>
        <taxon>Micromonosporaceae</taxon>
        <taxon>Actinoplanes</taxon>
    </lineage>
</organism>
<feature type="chain" id="PRO_5037517928" description="SH3b domain-containing protein" evidence="1">
    <location>
        <begin position="33"/>
        <end position="282"/>
    </location>
</feature>
<feature type="signal peptide" evidence="1">
    <location>
        <begin position="1"/>
        <end position="32"/>
    </location>
</feature>
<name>A0A919SB73_9ACTN</name>
<dbReference type="SMART" id="SM00287">
    <property type="entry name" value="SH3b"/>
    <property type="match status" value="1"/>
</dbReference>
<dbReference type="Proteomes" id="UP000681340">
    <property type="component" value="Unassembled WGS sequence"/>
</dbReference>
<dbReference type="InterPro" id="IPR003646">
    <property type="entry name" value="SH3-like_bac-type"/>
</dbReference>
<dbReference type="SUPFAM" id="SSF51261">
    <property type="entry name" value="Duplicated hybrid motif"/>
    <property type="match status" value="1"/>
</dbReference>
<dbReference type="GO" id="GO:0004222">
    <property type="term" value="F:metalloendopeptidase activity"/>
    <property type="evidence" value="ECO:0007669"/>
    <property type="project" value="TreeGrafter"/>
</dbReference>
<proteinExistence type="predicted"/>
<dbReference type="Gene3D" id="2.30.30.40">
    <property type="entry name" value="SH3 Domains"/>
    <property type="match status" value="1"/>
</dbReference>
<dbReference type="RefSeq" id="WP_212989160.1">
    <property type="nucleotide sequence ID" value="NZ_BAABEA010000017.1"/>
</dbReference>
<dbReference type="InterPro" id="IPR016047">
    <property type="entry name" value="M23ase_b-sheet_dom"/>
</dbReference>